<dbReference type="HAMAP" id="MF_02126">
    <property type="entry name" value="RF_methyltr_PrmC"/>
    <property type="match status" value="1"/>
</dbReference>
<feature type="binding site" evidence="5">
    <location>
        <begin position="120"/>
        <end position="124"/>
    </location>
    <ligand>
        <name>S-adenosyl-L-methionine</name>
        <dbReference type="ChEBI" id="CHEBI:59789"/>
    </ligand>
</feature>
<dbReference type="OrthoDB" id="9800643at2"/>
<dbReference type="Gene3D" id="1.10.8.10">
    <property type="entry name" value="DNA helicase RuvA subunit, C-terminal domain"/>
    <property type="match status" value="1"/>
</dbReference>
<dbReference type="RefSeq" id="WP_146310303.1">
    <property type="nucleotide sequence ID" value="NZ_VOHE01000001.1"/>
</dbReference>
<dbReference type="Proteomes" id="UP000315949">
    <property type="component" value="Unassembled WGS sequence"/>
</dbReference>
<dbReference type="NCBIfam" id="TIGR03534">
    <property type="entry name" value="RF_mod_PrmC"/>
    <property type="match status" value="1"/>
</dbReference>
<dbReference type="Gene3D" id="3.40.50.150">
    <property type="entry name" value="Vaccinia Virus protein VP39"/>
    <property type="match status" value="1"/>
</dbReference>
<keyword evidence="2 5" id="KW-0808">Transferase</keyword>
<dbReference type="GO" id="GO:0102559">
    <property type="term" value="F:peptide chain release factor N(5)-glutamine methyltransferase activity"/>
    <property type="evidence" value="ECO:0007669"/>
    <property type="project" value="UniProtKB-EC"/>
</dbReference>
<dbReference type="PANTHER" id="PTHR18895">
    <property type="entry name" value="HEMK METHYLTRANSFERASE"/>
    <property type="match status" value="1"/>
</dbReference>
<dbReference type="PROSITE" id="PS00092">
    <property type="entry name" value="N6_MTASE"/>
    <property type="match status" value="1"/>
</dbReference>
<evidence type="ECO:0000259" key="6">
    <source>
        <dbReference type="Pfam" id="PF05175"/>
    </source>
</evidence>
<accession>A0A5C5U919</accession>
<comment type="catalytic activity">
    <reaction evidence="4 5">
        <text>L-glutaminyl-[peptide chain release factor] + S-adenosyl-L-methionine = N(5)-methyl-L-glutaminyl-[peptide chain release factor] + S-adenosyl-L-homocysteine + H(+)</text>
        <dbReference type="Rhea" id="RHEA:42896"/>
        <dbReference type="Rhea" id="RHEA-COMP:10271"/>
        <dbReference type="Rhea" id="RHEA-COMP:10272"/>
        <dbReference type="ChEBI" id="CHEBI:15378"/>
        <dbReference type="ChEBI" id="CHEBI:30011"/>
        <dbReference type="ChEBI" id="CHEBI:57856"/>
        <dbReference type="ChEBI" id="CHEBI:59789"/>
        <dbReference type="ChEBI" id="CHEBI:61891"/>
        <dbReference type="EC" id="2.1.1.297"/>
    </reaction>
</comment>
<evidence type="ECO:0000256" key="4">
    <source>
        <dbReference type="ARBA" id="ARBA00048391"/>
    </source>
</evidence>
<feature type="binding site" evidence="5">
    <location>
        <position position="171"/>
    </location>
    <ligand>
        <name>S-adenosyl-L-methionine</name>
        <dbReference type="ChEBI" id="CHEBI:59789"/>
    </ligand>
</feature>
<feature type="binding site" evidence="5">
    <location>
        <position position="143"/>
    </location>
    <ligand>
        <name>S-adenosyl-L-methionine</name>
        <dbReference type="ChEBI" id="CHEBI:59789"/>
    </ligand>
</feature>
<evidence type="ECO:0000313" key="8">
    <source>
        <dbReference type="EMBL" id="TWT21950.1"/>
    </source>
</evidence>
<dbReference type="Pfam" id="PF17827">
    <property type="entry name" value="PrmC_N"/>
    <property type="match status" value="1"/>
</dbReference>
<evidence type="ECO:0000259" key="7">
    <source>
        <dbReference type="Pfam" id="PF17827"/>
    </source>
</evidence>
<keyword evidence="9" id="KW-1185">Reference proteome</keyword>
<dbReference type="InterPro" id="IPR019874">
    <property type="entry name" value="RF_methyltr_PrmC"/>
</dbReference>
<comment type="similarity">
    <text evidence="5">Belongs to the protein N5-glutamine methyltransferase family. PrmC subfamily.</text>
</comment>
<dbReference type="Pfam" id="PF05175">
    <property type="entry name" value="MTS"/>
    <property type="match status" value="1"/>
</dbReference>
<dbReference type="SUPFAM" id="SSF53335">
    <property type="entry name" value="S-adenosyl-L-methionine-dependent methyltransferases"/>
    <property type="match status" value="1"/>
</dbReference>
<dbReference type="InterPro" id="IPR040758">
    <property type="entry name" value="PrmC_N"/>
</dbReference>
<dbReference type="InterPro" id="IPR004556">
    <property type="entry name" value="HemK-like"/>
</dbReference>
<evidence type="ECO:0000256" key="2">
    <source>
        <dbReference type="ARBA" id="ARBA00022679"/>
    </source>
</evidence>
<dbReference type="InterPro" id="IPR007848">
    <property type="entry name" value="Small_mtfrase_dom"/>
</dbReference>
<keyword evidence="3 5" id="KW-0949">S-adenosyl-L-methionine</keyword>
<dbReference type="InterPro" id="IPR050320">
    <property type="entry name" value="N5-glutamine_MTase"/>
</dbReference>
<dbReference type="AlphaFoldDB" id="A0A5C5U919"/>
<dbReference type="CDD" id="cd02440">
    <property type="entry name" value="AdoMet_MTases"/>
    <property type="match status" value="1"/>
</dbReference>
<evidence type="ECO:0000256" key="1">
    <source>
        <dbReference type="ARBA" id="ARBA00022603"/>
    </source>
</evidence>
<feature type="domain" description="Release factor glutamine methyltransferase N-terminal" evidence="7">
    <location>
        <begin position="11"/>
        <end position="75"/>
    </location>
</feature>
<dbReference type="InterPro" id="IPR029063">
    <property type="entry name" value="SAM-dependent_MTases_sf"/>
</dbReference>
<dbReference type="EC" id="2.1.1.297" evidence="5"/>
<dbReference type="FunFam" id="3.40.50.150:FF:000053">
    <property type="entry name" value="Release factor glutamine methyltransferase"/>
    <property type="match status" value="1"/>
</dbReference>
<organism evidence="8 9">
    <name type="scientific">Luteimonas wenzhouensis</name>
    <dbReference type="NCBI Taxonomy" id="2599615"/>
    <lineage>
        <taxon>Bacteria</taxon>
        <taxon>Pseudomonadati</taxon>
        <taxon>Pseudomonadota</taxon>
        <taxon>Gammaproteobacteria</taxon>
        <taxon>Lysobacterales</taxon>
        <taxon>Lysobacteraceae</taxon>
        <taxon>Luteimonas</taxon>
    </lineage>
</organism>
<dbReference type="GO" id="GO:0003676">
    <property type="term" value="F:nucleic acid binding"/>
    <property type="evidence" value="ECO:0007669"/>
    <property type="project" value="InterPro"/>
</dbReference>
<feature type="binding site" evidence="5">
    <location>
        <position position="186"/>
    </location>
    <ligand>
        <name>S-adenosyl-L-methionine</name>
        <dbReference type="ChEBI" id="CHEBI:59789"/>
    </ligand>
</feature>
<dbReference type="GO" id="GO:0032259">
    <property type="term" value="P:methylation"/>
    <property type="evidence" value="ECO:0007669"/>
    <property type="project" value="UniProtKB-KW"/>
</dbReference>
<name>A0A5C5U919_9GAMM</name>
<comment type="caution">
    <text evidence="8">The sequence shown here is derived from an EMBL/GenBank/DDBJ whole genome shotgun (WGS) entry which is preliminary data.</text>
</comment>
<proteinExistence type="inferred from homology"/>
<protein>
    <recommendedName>
        <fullName evidence="5">Release factor glutamine methyltransferase</fullName>
        <shortName evidence="5">RF MTase</shortName>
        <ecNumber evidence="5">2.1.1.297</ecNumber>
    </recommendedName>
    <alternativeName>
        <fullName evidence="5">N5-glutamine methyltransferase PrmC</fullName>
    </alternativeName>
    <alternativeName>
        <fullName evidence="5">Protein-(glutamine-N5) MTase PrmC</fullName>
    </alternativeName>
    <alternativeName>
        <fullName evidence="5">Protein-glutamine N-methyltransferase PrmC</fullName>
    </alternativeName>
</protein>
<gene>
    <name evidence="5 8" type="primary">prmC</name>
    <name evidence="8" type="ORF">FQY79_02160</name>
</gene>
<evidence type="ECO:0000313" key="9">
    <source>
        <dbReference type="Proteomes" id="UP000315949"/>
    </source>
</evidence>
<dbReference type="NCBIfam" id="TIGR00536">
    <property type="entry name" value="hemK_fam"/>
    <property type="match status" value="1"/>
</dbReference>
<dbReference type="EMBL" id="VOHE01000001">
    <property type="protein sequence ID" value="TWT21950.1"/>
    <property type="molecule type" value="Genomic_DNA"/>
</dbReference>
<keyword evidence="1 5" id="KW-0489">Methyltransferase</keyword>
<reference evidence="8 9" key="1">
    <citation type="submission" date="2019-07" db="EMBL/GenBank/DDBJ databases">
        <title>Luteimonas sp. YD-1 nov., isolated from acidic soil.</title>
        <authorList>
            <person name="Zhou J."/>
        </authorList>
    </citation>
    <scope>NUCLEOTIDE SEQUENCE [LARGE SCALE GENOMIC DNA]</scope>
    <source>
        <strain evidence="8 9">YD-1</strain>
    </source>
</reference>
<evidence type="ECO:0000256" key="5">
    <source>
        <dbReference type="HAMAP-Rule" id="MF_02126"/>
    </source>
</evidence>
<comment type="function">
    <text evidence="5">Methylates the class 1 translation termination release factors RF1/PrfA and RF2/PrfB on the glutamine residue of the universally conserved GGQ motif.</text>
</comment>
<evidence type="ECO:0000256" key="3">
    <source>
        <dbReference type="ARBA" id="ARBA00022691"/>
    </source>
</evidence>
<sequence>MTRSDPIPTVRALLDQASAQLDPADAQLLLAHALGRDRAWLYAHDRDPVDPAARRRFADLVARRRAGEPVAYLRGRQGFWSLDLAVGPATLIPRPETERLVELALDRLPCDAPLALADLGTGSGAIALALAIERPRARVDAVDASDAALAVARANAAAAGLANVAFHHGHWFEPLARRRYHLVASNPPYVAEGDPHLGQGDLRHEPPIALASGPDGLDAIRSIVRAAPAHLHPGGWLLLEHGHDQGPAVRALLRDAGFDAVATARDLEGRDRVGMGHLPG</sequence>
<feature type="binding site" evidence="5">
    <location>
        <begin position="186"/>
        <end position="189"/>
    </location>
    <ligand>
        <name>substrate</name>
    </ligand>
</feature>
<dbReference type="InterPro" id="IPR002052">
    <property type="entry name" value="DNA_methylase_N6_adenine_CS"/>
</dbReference>
<feature type="domain" description="Methyltransferase small" evidence="6">
    <location>
        <begin position="105"/>
        <end position="193"/>
    </location>
</feature>
<dbReference type="PANTHER" id="PTHR18895:SF74">
    <property type="entry name" value="MTRF1L RELEASE FACTOR GLUTAMINE METHYLTRANSFERASE"/>
    <property type="match status" value="1"/>
</dbReference>